<dbReference type="OMA" id="THIQDIW"/>
<accession>A0A8I5NJT1</accession>
<keyword evidence="2" id="KW-1185">Reference proteome</keyword>
<proteinExistence type="predicted"/>
<name>A0A8I5NJT1_PAPAN</name>
<reference evidence="1" key="2">
    <citation type="submission" date="2025-08" db="UniProtKB">
        <authorList>
            <consortium name="Ensembl"/>
        </authorList>
    </citation>
    <scope>IDENTIFICATION</scope>
</reference>
<dbReference type="GeneTree" id="ENSGT00860000134306"/>
<dbReference type="AlphaFoldDB" id="A0A8I5NJT1"/>
<evidence type="ECO:0000313" key="1">
    <source>
        <dbReference type="Ensembl" id="ENSPANP00000060005.1"/>
    </source>
</evidence>
<dbReference type="Proteomes" id="UP000028761">
    <property type="component" value="Chromosome 3"/>
</dbReference>
<evidence type="ECO:0000313" key="2">
    <source>
        <dbReference type="Proteomes" id="UP000028761"/>
    </source>
</evidence>
<organism evidence="1 2">
    <name type="scientific">Papio anubis</name>
    <name type="common">Olive baboon</name>
    <dbReference type="NCBI Taxonomy" id="9555"/>
    <lineage>
        <taxon>Eukaryota</taxon>
        <taxon>Metazoa</taxon>
        <taxon>Chordata</taxon>
        <taxon>Craniata</taxon>
        <taxon>Vertebrata</taxon>
        <taxon>Euteleostomi</taxon>
        <taxon>Mammalia</taxon>
        <taxon>Eutheria</taxon>
        <taxon>Euarchontoglires</taxon>
        <taxon>Primates</taxon>
        <taxon>Haplorrhini</taxon>
        <taxon>Catarrhini</taxon>
        <taxon>Cercopithecidae</taxon>
        <taxon>Cercopithecinae</taxon>
        <taxon>Papio</taxon>
    </lineage>
</organism>
<dbReference type="Ensembl" id="ENSPANT00000073195.1">
    <property type="protein sequence ID" value="ENSPANP00000060005.1"/>
    <property type="gene ID" value="ENSPANG00000050989.1"/>
</dbReference>
<sequence>QCENRLIQTHIQDIWLFKEIHAGRARWLKPVIPALWEAETGGSRGQEIETILANTVKPRLY</sequence>
<protein>
    <submittedName>
        <fullName evidence="1">Uncharacterized protein</fullName>
    </submittedName>
</protein>
<reference evidence="1 2" key="1">
    <citation type="submission" date="2012-03" db="EMBL/GenBank/DDBJ databases">
        <title>Whole Genome Assembly of Papio anubis.</title>
        <authorList>
            <person name="Liu Y.L."/>
            <person name="Abraham K.A."/>
            <person name="Akbar H.A."/>
            <person name="Ali S.A."/>
            <person name="Anosike U.A."/>
            <person name="Aqrawi P.A."/>
            <person name="Arias F.A."/>
            <person name="Attaway T.A."/>
            <person name="Awwad R.A."/>
            <person name="Babu C.B."/>
            <person name="Bandaranaike D.B."/>
            <person name="Battles P.B."/>
            <person name="Bell A.B."/>
            <person name="Beltran B.B."/>
            <person name="Berhane-Mersha D.B."/>
            <person name="Bess C.B."/>
            <person name="Bickham C.B."/>
            <person name="Bolden T.B."/>
            <person name="Carter K.C."/>
            <person name="Chau D.C."/>
            <person name="Chavez A.C."/>
            <person name="Clerc-Blankenburg K.C."/>
            <person name="Coyle M.C."/>
            <person name="Dao M.D."/>
            <person name="Davila M.L.D."/>
            <person name="Davy-Carroll L.D."/>
            <person name="Denson S.D."/>
            <person name="Dinh H.D."/>
            <person name="Fernandez S.F."/>
            <person name="Fernando P.F."/>
            <person name="Forbes L.F."/>
            <person name="Francis C.F."/>
            <person name="Francisco L.F."/>
            <person name="Fu Q.F."/>
            <person name="Garcia-Iii R.G."/>
            <person name="Garrett T.G."/>
            <person name="Gross S.G."/>
            <person name="Gubbala S.G."/>
            <person name="Hirani K.H."/>
            <person name="Hogues M.H."/>
            <person name="Hollins B.H."/>
            <person name="Jackson L.J."/>
            <person name="Javaid M.J."/>
            <person name="Jhangiani S.J."/>
            <person name="Johnson A.J."/>
            <person name="Johnson B.J."/>
            <person name="Jones J.J."/>
            <person name="Joshi V.J."/>
            <person name="Kalu J.K."/>
            <person name="Khan N.K."/>
            <person name="Korchina V.K."/>
            <person name="Kovar C.K."/>
            <person name="Lago L.L."/>
            <person name="Lara F.L."/>
            <person name="Le T.-K.L."/>
            <person name="Lee S.L."/>
            <person name="Legall-Iii F.L."/>
            <person name="Lemon S.L."/>
            <person name="Liu J.L."/>
            <person name="Liu Y.-S.L."/>
            <person name="Liyanage D.L."/>
            <person name="Lopez J.L."/>
            <person name="Lorensuhewa L.L."/>
            <person name="Mata R.M."/>
            <person name="Mathew T.M."/>
            <person name="Mercado C.M."/>
            <person name="Mercado I.M."/>
            <person name="Morales K.M."/>
            <person name="Morgan M.M."/>
            <person name="Munidasa M.M."/>
            <person name="Ngo D.N."/>
            <person name="Nguyen L.N."/>
            <person name="Nguyen T.N."/>
            <person name="Nguyen N.N."/>
            <person name="Obregon M.O."/>
            <person name="Okwuonu G.O."/>
            <person name="Ongeri F.O."/>
            <person name="Onwere C.O."/>
            <person name="Osifeso I.O."/>
            <person name="Parra A.P."/>
            <person name="Patil S.P."/>
            <person name="Perez A.P."/>
            <person name="Perez Y.P."/>
            <person name="Pham C.P."/>
            <person name="Pu L.-L.P."/>
            <person name="Puazo M.P."/>
            <person name="Quiroz J.Q."/>
            <person name="Rouhana J.R."/>
            <person name="Ruiz M.R."/>
            <person name="Ruiz S.-J.R."/>
            <person name="Saada N.S."/>
            <person name="Santibanez J.S."/>
            <person name="Scheel M.S."/>
            <person name="Schneider B.S."/>
            <person name="Simmons D.S."/>
            <person name="Sisson I.S."/>
            <person name="Tang L.-Y.T."/>
            <person name="Thornton R.T."/>
            <person name="Tisius J.T."/>
            <person name="Toledanes G.T."/>
            <person name="Trejos Z.T."/>
            <person name="Usmani K.U."/>
            <person name="Varghese R.V."/>
            <person name="Vattathil S.V."/>
            <person name="Vee V.V."/>
            <person name="Walker D.W."/>
            <person name="Weissenberger G.W."/>
            <person name="White C.W."/>
            <person name="Williams A.W."/>
            <person name="Woodworth J.W."/>
            <person name="Wright R.W."/>
            <person name="Zhu Y.Z."/>
            <person name="Han Y.H."/>
            <person name="Newsham I.N."/>
            <person name="Nazareth L.N."/>
            <person name="Worley K.W."/>
            <person name="Muzny D.M."/>
            <person name="Rogers J.R."/>
            <person name="Gibbs R.G."/>
        </authorList>
    </citation>
    <scope>NUCLEOTIDE SEQUENCE [LARGE SCALE GENOMIC DNA]</scope>
</reference>
<reference evidence="1" key="3">
    <citation type="submission" date="2025-09" db="UniProtKB">
        <authorList>
            <consortium name="Ensembl"/>
        </authorList>
    </citation>
    <scope>IDENTIFICATION</scope>
</reference>